<dbReference type="Proteomes" id="UP000190787">
    <property type="component" value="Unassembled WGS sequence"/>
</dbReference>
<keyword evidence="6 7" id="KW-0472">Membrane</keyword>
<feature type="transmembrane region" description="Helical" evidence="7">
    <location>
        <begin position="12"/>
        <end position="36"/>
    </location>
</feature>
<dbReference type="PANTHER" id="PTHR30250:SF10">
    <property type="entry name" value="LIPOPOLYSACCHARIDE BIOSYNTHESIS PROTEIN WZXC"/>
    <property type="match status" value="1"/>
</dbReference>
<dbReference type="RefSeq" id="WP_078604702.1">
    <property type="nucleotide sequence ID" value="NZ_MPZV01000002.1"/>
</dbReference>
<evidence type="ECO:0000256" key="7">
    <source>
        <dbReference type="SAM" id="Phobius"/>
    </source>
</evidence>
<dbReference type="PANTHER" id="PTHR30250">
    <property type="entry name" value="PST FAMILY PREDICTED COLANIC ACID TRANSPORTER"/>
    <property type="match status" value="1"/>
</dbReference>
<evidence type="ECO:0000256" key="6">
    <source>
        <dbReference type="ARBA" id="ARBA00023136"/>
    </source>
</evidence>
<evidence type="ECO:0000313" key="8">
    <source>
        <dbReference type="EMBL" id="OOY24163.1"/>
    </source>
</evidence>
<feature type="transmembrane region" description="Helical" evidence="7">
    <location>
        <begin position="42"/>
        <end position="59"/>
    </location>
</feature>
<feature type="transmembrane region" description="Helical" evidence="7">
    <location>
        <begin position="286"/>
        <end position="305"/>
    </location>
</feature>
<dbReference type="InterPro" id="IPR050833">
    <property type="entry name" value="Poly_Biosynth_Transport"/>
</dbReference>
<comment type="subcellular location">
    <subcellularLocation>
        <location evidence="1">Cell membrane</location>
        <topology evidence="1">Multi-pass membrane protein</topology>
    </subcellularLocation>
</comment>
<keyword evidence="3" id="KW-1003">Cell membrane</keyword>
<keyword evidence="5 7" id="KW-1133">Transmembrane helix</keyword>
<reference evidence="8 9" key="1">
    <citation type="submission" date="2016-11" db="EMBL/GenBank/DDBJ databases">
        <title>A multilocus sequence analysis scheme for characterization of bacteria in the genus Thioclava.</title>
        <authorList>
            <person name="Liu Y."/>
            <person name="Shao Z."/>
        </authorList>
    </citation>
    <scope>NUCLEOTIDE SEQUENCE [LARGE SCALE GENOMIC DNA]</scope>
    <source>
        <strain evidence="8 9">TAW-CT134</strain>
    </source>
</reference>
<feature type="transmembrane region" description="Helical" evidence="7">
    <location>
        <begin position="110"/>
        <end position="129"/>
    </location>
</feature>
<comment type="similarity">
    <text evidence="2">Belongs to the polysaccharide synthase family.</text>
</comment>
<sequence>MTDTRTRLLKGAVWIALGSMIANGIGFLNTIIMARLLVPEDFGLVAICAAVMAILLSLAEMPLSETLVRHDAPTEEHFNTVFSMSFARGLIVGGAVAALSYPVALLYGDMRLQNILLVMAGSFVFAGLANPKLALFERELVFHQVVLMKVGEKLFGTIVAITLALVFRSYWALVLGAVASDVARIVLSYVFYPFRPRLTFSKYREILSFSIWITLGTWIQAMNWRANPLLFGAVLPTNILGQYSFGNRITNVVIAQLNQPLQRTFFPAFSRVKNDRQKLVSAYKRVQGVACLWIFPFGFGLAVVAHDLVALVLGEKWMPAVPVIQIQAIILALQATVAIQPIAMATGDTRHLFFRDLRAFFIRWPLILLGMYLGSASYYGMLIGALIGGAVAVVINIIWNMTLVTQIAGIRLREQLQLALTPAIAVAFMTLVVWLSGSLWEKPPSVPLEAVRLVSLITIGGMAYVAAVAALWQFNGRKAGPELEMAQLLKALFTKASKFRRTS</sequence>
<organism evidence="8 9">
    <name type="scientific">Thioclava sediminum</name>
    <dbReference type="NCBI Taxonomy" id="1915319"/>
    <lineage>
        <taxon>Bacteria</taxon>
        <taxon>Pseudomonadati</taxon>
        <taxon>Pseudomonadota</taxon>
        <taxon>Alphaproteobacteria</taxon>
        <taxon>Rhodobacterales</taxon>
        <taxon>Paracoccaceae</taxon>
        <taxon>Thioclava</taxon>
    </lineage>
</organism>
<evidence type="ECO:0000256" key="2">
    <source>
        <dbReference type="ARBA" id="ARBA00007430"/>
    </source>
</evidence>
<evidence type="ECO:0000256" key="1">
    <source>
        <dbReference type="ARBA" id="ARBA00004651"/>
    </source>
</evidence>
<protein>
    <recommendedName>
        <fullName evidence="10">Lipopolysaccharide biosynthesis protein</fullName>
    </recommendedName>
</protein>
<feature type="transmembrane region" description="Helical" evidence="7">
    <location>
        <begin position="360"/>
        <end position="379"/>
    </location>
</feature>
<gene>
    <name evidence="8" type="ORF">BMI91_08845</name>
</gene>
<feature type="transmembrane region" description="Helical" evidence="7">
    <location>
        <begin position="385"/>
        <end position="404"/>
    </location>
</feature>
<evidence type="ECO:0008006" key="10">
    <source>
        <dbReference type="Google" id="ProtNLM"/>
    </source>
</evidence>
<feature type="transmembrane region" description="Helical" evidence="7">
    <location>
        <begin position="317"/>
        <end position="339"/>
    </location>
</feature>
<feature type="transmembrane region" description="Helical" evidence="7">
    <location>
        <begin position="416"/>
        <end position="435"/>
    </location>
</feature>
<evidence type="ECO:0000256" key="4">
    <source>
        <dbReference type="ARBA" id="ARBA00022692"/>
    </source>
</evidence>
<dbReference type="Pfam" id="PF13440">
    <property type="entry name" value="Polysacc_synt_3"/>
    <property type="match status" value="1"/>
</dbReference>
<dbReference type="EMBL" id="MPZV01000002">
    <property type="protein sequence ID" value="OOY24163.1"/>
    <property type="molecule type" value="Genomic_DNA"/>
</dbReference>
<evidence type="ECO:0000256" key="3">
    <source>
        <dbReference type="ARBA" id="ARBA00022475"/>
    </source>
</evidence>
<feature type="transmembrane region" description="Helical" evidence="7">
    <location>
        <begin position="80"/>
        <end position="104"/>
    </location>
</feature>
<comment type="caution">
    <text evidence="8">The sequence shown here is derived from an EMBL/GenBank/DDBJ whole genome shotgun (WGS) entry which is preliminary data.</text>
</comment>
<name>A0ABX3MWV5_9RHOB</name>
<dbReference type="CDD" id="cd13127">
    <property type="entry name" value="MATE_tuaB_like"/>
    <property type="match status" value="1"/>
</dbReference>
<keyword evidence="4 7" id="KW-0812">Transmembrane</keyword>
<accession>A0ABX3MWV5</accession>
<feature type="transmembrane region" description="Helical" evidence="7">
    <location>
        <begin position="450"/>
        <end position="472"/>
    </location>
</feature>
<proteinExistence type="inferred from homology"/>
<evidence type="ECO:0000256" key="5">
    <source>
        <dbReference type="ARBA" id="ARBA00022989"/>
    </source>
</evidence>
<keyword evidence="9" id="KW-1185">Reference proteome</keyword>
<evidence type="ECO:0000313" key="9">
    <source>
        <dbReference type="Proteomes" id="UP000190787"/>
    </source>
</evidence>